<feature type="non-terminal residue" evidence="1">
    <location>
        <position position="92"/>
    </location>
</feature>
<proteinExistence type="predicted"/>
<organism evidence="1">
    <name type="scientific">marine metagenome</name>
    <dbReference type="NCBI Taxonomy" id="408172"/>
    <lineage>
        <taxon>unclassified sequences</taxon>
        <taxon>metagenomes</taxon>
        <taxon>ecological metagenomes</taxon>
    </lineage>
</organism>
<protein>
    <submittedName>
        <fullName evidence="1">Uncharacterized protein</fullName>
    </submittedName>
</protein>
<dbReference type="AlphaFoldDB" id="A0A381YRQ8"/>
<dbReference type="EMBL" id="UINC01018896">
    <property type="protein sequence ID" value="SVA79695.1"/>
    <property type="molecule type" value="Genomic_DNA"/>
</dbReference>
<gene>
    <name evidence="1" type="ORF">METZ01_LOCUS132549</name>
</gene>
<name>A0A381YRQ8_9ZZZZ</name>
<reference evidence="1" key="1">
    <citation type="submission" date="2018-05" db="EMBL/GenBank/DDBJ databases">
        <authorList>
            <person name="Lanie J.A."/>
            <person name="Ng W.-L."/>
            <person name="Kazmierczak K.M."/>
            <person name="Andrzejewski T.M."/>
            <person name="Davidsen T.M."/>
            <person name="Wayne K.J."/>
            <person name="Tettelin H."/>
            <person name="Glass J.I."/>
            <person name="Rusch D."/>
            <person name="Podicherti R."/>
            <person name="Tsui H.-C.T."/>
            <person name="Winkler M.E."/>
        </authorList>
    </citation>
    <scope>NUCLEOTIDE SEQUENCE</scope>
</reference>
<sequence length="92" mass="10032">MINASHSNQITTSWLVRQIVFFNKGRPPSGMIDFLNVGHLFPPAYRTADIAGNPPITKALSEPVLGLLADRTQASKAFISAKVQIGPRAVFR</sequence>
<evidence type="ECO:0000313" key="1">
    <source>
        <dbReference type="EMBL" id="SVA79695.1"/>
    </source>
</evidence>
<accession>A0A381YRQ8</accession>